<dbReference type="GO" id="GO:0005739">
    <property type="term" value="C:mitochondrion"/>
    <property type="evidence" value="ECO:0007669"/>
    <property type="project" value="TreeGrafter"/>
</dbReference>
<evidence type="ECO:0000313" key="3">
    <source>
        <dbReference type="Proteomes" id="UP001211907"/>
    </source>
</evidence>
<comment type="caution">
    <text evidence="2">The sequence shown here is derived from an EMBL/GenBank/DDBJ whole genome shotgun (WGS) entry which is preliminary data.</text>
</comment>
<dbReference type="GO" id="GO:0006779">
    <property type="term" value="P:porphyrin-containing compound biosynthetic process"/>
    <property type="evidence" value="ECO:0007669"/>
    <property type="project" value="TreeGrafter"/>
</dbReference>
<dbReference type="GO" id="GO:0003824">
    <property type="term" value="F:catalytic activity"/>
    <property type="evidence" value="ECO:0007669"/>
    <property type="project" value="InterPro"/>
</dbReference>
<keyword evidence="3" id="KW-1185">Reference proteome</keyword>
<dbReference type="InterPro" id="IPR010723">
    <property type="entry name" value="HemN_C"/>
</dbReference>
<feature type="domain" description="Radical SAM core" evidence="1">
    <location>
        <begin position="1"/>
        <end position="184"/>
    </location>
</feature>
<dbReference type="InterPro" id="IPR034505">
    <property type="entry name" value="Coproporphyrinogen-III_oxidase"/>
</dbReference>
<dbReference type="InterPro" id="IPR006638">
    <property type="entry name" value="Elp3/MiaA/NifB-like_rSAM"/>
</dbReference>
<dbReference type="GO" id="GO:0051539">
    <property type="term" value="F:4 iron, 4 sulfur cluster binding"/>
    <property type="evidence" value="ECO:0007669"/>
    <property type="project" value="TreeGrafter"/>
</dbReference>
<protein>
    <submittedName>
        <fullName evidence="2">Radical S-adenosyl methionine domain-containing protein 1</fullName>
    </submittedName>
</protein>
<name>A0AAD5XDR4_9FUNG</name>
<accession>A0AAD5XDR4</accession>
<dbReference type="PANTHER" id="PTHR13932:SF5">
    <property type="entry name" value="RADICAL S-ADENOSYL METHIONINE DOMAIN-CONTAINING PROTEIN 1, MITOCHONDRIAL"/>
    <property type="match status" value="1"/>
</dbReference>
<dbReference type="PROSITE" id="PS51918">
    <property type="entry name" value="RADICAL_SAM"/>
    <property type="match status" value="1"/>
</dbReference>
<gene>
    <name evidence="2" type="primary">RSAD1</name>
    <name evidence="2" type="ORF">HK100_004630</name>
</gene>
<dbReference type="Gene3D" id="3.30.750.200">
    <property type="match status" value="1"/>
</dbReference>
<organism evidence="2 3">
    <name type="scientific">Physocladia obscura</name>
    <dbReference type="NCBI Taxonomy" id="109957"/>
    <lineage>
        <taxon>Eukaryota</taxon>
        <taxon>Fungi</taxon>
        <taxon>Fungi incertae sedis</taxon>
        <taxon>Chytridiomycota</taxon>
        <taxon>Chytridiomycota incertae sedis</taxon>
        <taxon>Chytridiomycetes</taxon>
        <taxon>Chytridiales</taxon>
        <taxon>Chytriomycetaceae</taxon>
        <taxon>Physocladia</taxon>
    </lineage>
</organism>
<dbReference type="InterPro" id="IPR058240">
    <property type="entry name" value="rSAM_sf"/>
</dbReference>
<reference evidence="2" key="1">
    <citation type="submission" date="2020-05" db="EMBL/GenBank/DDBJ databases">
        <title>Phylogenomic resolution of chytrid fungi.</title>
        <authorList>
            <person name="Stajich J.E."/>
            <person name="Amses K."/>
            <person name="Simmons R."/>
            <person name="Seto K."/>
            <person name="Myers J."/>
            <person name="Bonds A."/>
            <person name="Quandt C.A."/>
            <person name="Barry K."/>
            <person name="Liu P."/>
            <person name="Grigoriev I."/>
            <person name="Longcore J.E."/>
            <person name="James T.Y."/>
        </authorList>
    </citation>
    <scope>NUCLEOTIDE SEQUENCE</scope>
    <source>
        <strain evidence="2">JEL0513</strain>
    </source>
</reference>
<dbReference type="Pfam" id="PF06969">
    <property type="entry name" value="HemN_C"/>
    <property type="match status" value="1"/>
</dbReference>
<dbReference type="Proteomes" id="UP001211907">
    <property type="component" value="Unassembled WGS sequence"/>
</dbReference>
<dbReference type="InterPro" id="IPR007197">
    <property type="entry name" value="rSAM"/>
</dbReference>
<dbReference type="AlphaFoldDB" id="A0AAD5XDR4"/>
<dbReference type="Pfam" id="PF04055">
    <property type="entry name" value="Radical_SAM"/>
    <property type="match status" value="1"/>
</dbReference>
<evidence type="ECO:0000313" key="2">
    <source>
        <dbReference type="EMBL" id="KAJ3100959.1"/>
    </source>
</evidence>
<dbReference type="PANTHER" id="PTHR13932">
    <property type="entry name" value="COPROPORPHYRINIGEN III OXIDASE"/>
    <property type="match status" value="1"/>
</dbReference>
<evidence type="ECO:0000259" key="1">
    <source>
        <dbReference type="PROSITE" id="PS51918"/>
    </source>
</evidence>
<proteinExistence type="predicted"/>
<dbReference type="EMBL" id="JADGJH010002252">
    <property type="protein sequence ID" value="KAJ3100959.1"/>
    <property type="molecule type" value="Genomic_DNA"/>
</dbReference>
<dbReference type="SUPFAM" id="SSF102114">
    <property type="entry name" value="Radical SAM enzymes"/>
    <property type="match status" value="1"/>
</dbReference>
<dbReference type="SMART" id="SM00729">
    <property type="entry name" value="Elp3"/>
    <property type="match status" value="1"/>
</dbReference>
<sequence>MPASSIKSIVSLVKGCVETSPNLEIALESNPSSLSIEKLQQFKADGSINRLSIGIQSFQDSRLKFLGRDHSSENALQSLLDAYKVFNSDRDTVSCDLMFGIPGQSETEWIRELNWLFDNINDSSHWNALKHMSLYQLTYEPGTPLWRIAVKSSIADFNPLKTSDVTAAMYEAAVALLHTRTNLRHYEVSNYAMPGHESVHNMAYWKGWDYIGVGPGAHGRYSDDAKSERIKTMKFVKLDAYIQQCKSIDANGTQIRKKMYDNVAIMKELIVVGLRVKQGICFENANNLAFGADVRQVVNWDAVERFRKLKLLASDDKKSFLQPTERGLAVIDSILLDLLL</sequence>